<dbReference type="KEGG" id="ipa:Isop_0215"/>
<keyword evidence="1" id="KW-0472">Membrane</keyword>
<dbReference type="Proteomes" id="UP000008631">
    <property type="component" value="Chromosome"/>
</dbReference>
<dbReference type="HOGENOM" id="CLU_1524155_0_0_0"/>
<evidence type="ECO:0000256" key="1">
    <source>
        <dbReference type="SAM" id="Phobius"/>
    </source>
</evidence>
<feature type="transmembrane region" description="Helical" evidence="1">
    <location>
        <begin position="129"/>
        <end position="146"/>
    </location>
</feature>
<dbReference type="STRING" id="575540.Isop_0215"/>
<evidence type="ECO:0000313" key="2">
    <source>
        <dbReference type="EMBL" id="ADV60812.1"/>
    </source>
</evidence>
<feature type="transmembrane region" description="Helical" evidence="1">
    <location>
        <begin position="106"/>
        <end position="123"/>
    </location>
</feature>
<keyword evidence="1" id="KW-1133">Transmembrane helix</keyword>
<dbReference type="AlphaFoldDB" id="E8QWC5"/>
<reference key="1">
    <citation type="submission" date="2010-11" db="EMBL/GenBank/DDBJ databases">
        <title>The complete sequence of chromosome of Isophaera pallida ATCC 43644.</title>
        <authorList>
            <consortium name="US DOE Joint Genome Institute (JGI-PGF)"/>
            <person name="Lucas S."/>
            <person name="Copeland A."/>
            <person name="Lapidus A."/>
            <person name="Bruce D."/>
            <person name="Goodwin L."/>
            <person name="Pitluck S."/>
            <person name="Kyrpides N."/>
            <person name="Mavromatis K."/>
            <person name="Pagani I."/>
            <person name="Ivanova N."/>
            <person name="Saunders E."/>
            <person name="Brettin T."/>
            <person name="Detter J.C."/>
            <person name="Han C."/>
            <person name="Tapia R."/>
            <person name="Land M."/>
            <person name="Hauser L."/>
            <person name="Markowitz V."/>
            <person name="Cheng J.-F."/>
            <person name="Hugenholtz P."/>
            <person name="Woyke T."/>
            <person name="Wu D."/>
            <person name="Eisen J.A."/>
        </authorList>
    </citation>
    <scope>NUCLEOTIDE SEQUENCE</scope>
    <source>
        <strain>ATCC 43644</strain>
    </source>
</reference>
<dbReference type="OrthoDB" id="284745at2"/>
<name>E8QWC5_ISOPI</name>
<keyword evidence="1" id="KW-0812">Transmembrane</keyword>
<dbReference type="InParanoid" id="E8QWC5"/>
<evidence type="ECO:0000313" key="3">
    <source>
        <dbReference type="Proteomes" id="UP000008631"/>
    </source>
</evidence>
<protein>
    <submittedName>
        <fullName evidence="2">Uncharacterized protein</fullName>
    </submittedName>
</protein>
<dbReference type="EMBL" id="CP002353">
    <property type="protein sequence ID" value="ADV60812.1"/>
    <property type="molecule type" value="Genomic_DNA"/>
</dbReference>
<dbReference type="RefSeq" id="WP_013563101.1">
    <property type="nucleotide sequence ID" value="NC_014962.1"/>
</dbReference>
<feature type="transmembrane region" description="Helical" evidence="1">
    <location>
        <begin position="54"/>
        <end position="76"/>
    </location>
</feature>
<proteinExistence type="predicted"/>
<sequence>MNDPQLTACASQGQGGRPNLPEFGGVMVGYALAGTLAKSVMPGSMTLQTGDPHLWPVILGVYVWLGLAMAGPFVMLTSVLGRQRVAQSEDHPAVPVEASWSRGETAWVLVGTYWLVMTLLVVPRGLSEMVQLGLTPGLALIMLGYLPRSASSLSRSGLGRDEPAGRWTRKAALAVMAAWPLTWLGLILLGREWFG</sequence>
<feature type="transmembrane region" description="Helical" evidence="1">
    <location>
        <begin position="167"/>
        <end position="189"/>
    </location>
</feature>
<reference evidence="2 3" key="2">
    <citation type="journal article" date="2011" name="Stand. Genomic Sci.">
        <title>Complete genome sequence of Isosphaera pallida type strain (IS1B).</title>
        <authorList>
            <consortium name="US DOE Joint Genome Institute (JGI-PGF)"/>
            <person name="Goker M."/>
            <person name="Cleland D."/>
            <person name="Saunders E."/>
            <person name="Lapidus A."/>
            <person name="Nolan M."/>
            <person name="Lucas S."/>
            <person name="Hammon N."/>
            <person name="Deshpande S."/>
            <person name="Cheng J.F."/>
            <person name="Tapia R."/>
            <person name="Han C."/>
            <person name="Goodwin L."/>
            <person name="Pitluck S."/>
            <person name="Liolios K."/>
            <person name="Pagani I."/>
            <person name="Ivanova N."/>
            <person name="Mavromatis K."/>
            <person name="Pati A."/>
            <person name="Chen A."/>
            <person name="Palaniappan K."/>
            <person name="Land M."/>
            <person name="Hauser L."/>
            <person name="Chang Y.J."/>
            <person name="Jeffries C.D."/>
            <person name="Detter J.C."/>
            <person name="Beck B."/>
            <person name="Woyke T."/>
            <person name="Bristow J."/>
            <person name="Eisen J.A."/>
            <person name="Markowitz V."/>
            <person name="Hugenholtz P."/>
            <person name="Kyrpides N.C."/>
            <person name="Klenk H.P."/>
        </authorList>
    </citation>
    <scope>NUCLEOTIDE SEQUENCE [LARGE SCALE GENOMIC DNA]</scope>
    <source>
        <strain evidence="3">ATCC 43644 / DSM 9630 / IS1B</strain>
    </source>
</reference>
<keyword evidence="3" id="KW-1185">Reference proteome</keyword>
<gene>
    <name evidence="2" type="ordered locus">Isop_0215</name>
</gene>
<accession>E8QWC5</accession>
<dbReference type="eggNOG" id="ENOG502ZEAG">
    <property type="taxonomic scope" value="Bacteria"/>
</dbReference>
<organism evidence="2 3">
    <name type="scientific">Isosphaera pallida (strain ATCC 43644 / DSM 9630 / IS1B)</name>
    <dbReference type="NCBI Taxonomy" id="575540"/>
    <lineage>
        <taxon>Bacteria</taxon>
        <taxon>Pseudomonadati</taxon>
        <taxon>Planctomycetota</taxon>
        <taxon>Planctomycetia</taxon>
        <taxon>Isosphaerales</taxon>
        <taxon>Isosphaeraceae</taxon>
        <taxon>Isosphaera</taxon>
    </lineage>
</organism>